<keyword evidence="1" id="KW-0812">Transmembrane</keyword>
<feature type="transmembrane region" description="Helical" evidence="1">
    <location>
        <begin position="6"/>
        <end position="21"/>
    </location>
</feature>
<sequence>MRLIHNFASFFAFSFMGSYFLHPNITKVEFICIFLIFFPHFFLSYSSSPTFFFVFSNIGVNS</sequence>
<reference evidence="2" key="1">
    <citation type="submission" date="2018-02" db="EMBL/GenBank/DDBJ databases">
        <title>Rhizophora mucronata_Transcriptome.</title>
        <authorList>
            <person name="Meera S.P."/>
            <person name="Sreeshan A."/>
            <person name="Augustine A."/>
        </authorList>
    </citation>
    <scope>NUCLEOTIDE SEQUENCE</scope>
    <source>
        <tissue evidence="2">Leaf</tissue>
    </source>
</reference>
<name>A0A2P2M8X2_RHIMU</name>
<evidence type="ECO:0000256" key="1">
    <source>
        <dbReference type="SAM" id="Phobius"/>
    </source>
</evidence>
<keyword evidence="1" id="KW-0472">Membrane</keyword>
<proteinExistence type="predicted"/>
<dbReference type="EMBL" id="GGEC01046198">
    <property type="protein sequence ID" value="MBX26682.1"/>
    <property type="molecule type" value="Transcribed_RNA"/>
</dbReference>
<organism evidence="2">
    <name type="scientific">Rhizophora mucronata</name>
    <name type="common">Asiatic mangrove</name>
    <dbReference type="NCBI Taxonomy" id="61149"/>
    <lineage>
        <taxon>Eukaryota</taxon>
        <taxon>Viridiplantae</taxon>
        <taxon>Streptophyta</taxon>
        <taxon>Embryophyta</taxon>
        <taxon>Tracheophyta</taxon>
        <taxon>Spermatophyta</taxon>
        <taxon>Magnoliopsida</taxon>
        <taxon>eudicotyledons</taxon>
        <taxon>Gunneridae</taxon>
        <taxon>Pentapetalae</taxon>
        <taxon>rosids</taxon>
        <taxon>fabids</taxon>
        <taxon>Malpighiales</taxon>
        <taxon>Rhizophoraceae</taxon>
        <taxon>Rhizophora</taxon>
    </lineage>
</organism>
<accession>A0A2P2M8X2</accession>
<keyword evidence="1" id="KW-1133">Transmembrane helix</keyword>
<protein>
    <submittedName>
        <fullName evidence="2">Uncharacterized protein</fullName>
    </submittedName>
</protein>
<dbReference type="AlphaFoldDB" id="A0A2P2M8X2"/>
<evidence type="ECO:0000313" key="2">
    <source>
        <dbReference type="EMBL" id="MBX26682.1"/>
    </source>
</evidence>